<evidence type="ECO:0000256" key="2">
    <source>
        <dbReference type="SAM" id="MobiDB-lite"/>
    </source>
</evidence>
<evidence type="ECO:0000313" key="4">
    <source>
        <dbReference type="Proteomes" id="UP000028511"/>
    </source>
</evidence>
<sequence>MKKQVRRKCEICRVWFHPKHDHVWWCSPEHGAELGMRRQDRKYEKAKQKLERERRQKEVEARDKLKTRRLAVKPLSHFARQAQTAFNAFIRERDCGHPCISCGRNTGAKMNAGHYRTVGSCPELRFDEDNCHIQCEHCNSYLSGNIENYTPRLIEKIGQSRFDRLMSHHALPKRKREDYERIRDNYKDRLKELQGGRHDIHRPASSDRRSPIPTT</sequence>
<gene>
    <name evidence="3" type="primary">ninG</name>
    <name evidence="3" type="ORF">XBP1_1400006</name>
</gene>
<organism evidence="3 4">
    <name type="scientific">Xenorhabdus bovienii str. puntauvense</name>
    <dbReference type="NCBI Taxonomy" id="1398201"/>
    <lineage>
        <taxon>Bacteria</taxon>
        <taxon>Pseudomonadati</taxon>
        <taxon>Pseudomonadota</taxon>
        <taxon>Gammaproteobacteria</taxon>
        <taxon>Enterobacterales</taxon>
        <taxon>Morganellaceae</taxon>
        <taxon>Xenorhabdus</taxon>
    </lineage>
</organism>
<proteinExistence type="predicted"/>
<comment type="caution">
    <text evidence="3">The sequence shown here is derived from an EMBL/GenBank/DDBJ whole genome shotgun (WGS) entry which is preliminary data.</text>
</comment>
<name>A0A077NBC3_XENBV</name>
<dbReference type="EMBL" id="CBSW010000047">
    <property type="protein sequence ID" value="CDG95588.1"/>
    <property type="molecule type" value="Genomic_DNA"/>
</dbReference>
<reference evidence="3" key="1">
    <citation type="submission" date="2013-07" db="EMBL/GenBank/DDBJ databases">
        <title>Sub-species coevolution in mutualistic symbiosis.</title>
        <authorList>
            <person name="Murfin K."/>
            <person name="Klassen J."/>
            <person name="Lee M."/>
            <person name="Forst S."/>
            <person name="Stock P."/>
            <person name="Goodrich-Blair H."/>
        </authorList>
    </citation>
    <scope>NUCLEOTIDE SEQUENCE [LARGE SCALE GENOMIC DNA]</scope>
    <source>
        <strain evidence="3">Puntauvense</strain>
    </source>
</reference>
<dbReference type="Proteomes" id="UP000028511">
    <property type="component" value="Unassembled WGS sequence"/>
</dbReference>
<evidence type="ECO:0000313" key="3">
    <source>
        <dbReference type="EMBL" id="CDG95588.1"/>
    </source>
</evidence>
<keyword evidence="1" id="KW-0175">Coiled coil</keyword>
<evidence type="ECO:0000256" key="1">
    <source>
        <dbReference type="SAM" id="Coils"/>
    </source>
</evidence>
<dbReference type="HOGENOM" id="CLU_102977_0_0_6"/>
<dbReference type="AlphaFoldDB" id="A0A077NBC3"/>
<dbReference type="InterPro" id="IPR008713">
    <property type="entry name" value="Phage_lambda_NinG"/>
</dbReference>
<dbReference type="Pfam" id="PF05766">
    <property type="entry name" value="NinG"/>
    <property type="match status" value="1"/>
</dbReference>
<protein>
    <submittedName>
        <fullName evidence="3">Protein ninG</fullName>
    </submittedName>
</protein>
<feature type="coiled-coil region" evidence="1">
    <location>
        <begin position="36"/>
        <end position="67"/>
    </location>
</feature>
<dbReference type="RefSeq" id="WP_071826741.1">
    <property type="nucleotide sequence ID" value="NZ_CAWLWN010000128.1"/>
</dbReference>
<accession>A0A077NBC3</accession>
<feature type="region of interest" description="Disordered" evidence="2">
    <location>
        <begin position="191"/>
        <end position="215"/>
    </location>
</feature>